<evidence type="ECO:0000256" key="2">
    <source>
        <dbReference type="ARBA" id="ARBA00022603"/>
    </source>
</evidence>
<dbReference type="InterPro" id="IPR002941">
    <property type="entry name" value="DNA_methylase_N4/N6"/>
</dbReference>
<accession>A0A382J9Q1</accession>
<feature type="non-terminal residue" evidence="5">
    <location>
        <position position="250"/>
    </location>
</feature>
<dbReference type="GO" id="GO:0032259">
    <property type="term" value="P:methylation"/>
    <property type="evidence" value="ECO:0007669"/>
    <property type="project" value="UniProtKB-KW"/>
</dbReference>
<dbReference type="Gene3D" id="3.40.50.150">
    <property type="entry name" value="Vaccinia Virus protein VP39"/>
    <property type="match status" value="1"/>
</dbReference>
<organism evidence="5">
    <name type="scientific">marine metagenome</name>
    <dbReference type="NCBI Taxonomy" id="408172"/>
    <lineage>
        <taxon>unclassified sequences</taxon>
        <taxon>metagenomes</taxon>
        <taxon>ecological metagenomes</taxon>
    </lineage>
</organism>
<feature type="domain" description="DNA methylase N-4/N-6" evidence="4">
    <location>
        <begin position="110"/>
        <end position="244"/>
    </location>
</feature>
<evidence type="ECO:0000313" key="5">
    <source>
        <dbReference type="EMBL" id="SVC08626.1"/>
    </source>
</evidence>
<dbReference type="EMBL" id="UINC01072757">
    <property type="protein sequence ID" value="SVC08626.1"/>
    <property type="molecule type" value="Genomic_DNA"/>
</dbReference>
<dbReference type="InterPro" id="IPR029063">
    <property type="entry name" value="SAM-dependent_MTases_sf"/>
</dbReference>
<dbReference type="InterPro" id="IPR002052">
    <property type="entry name" value="DNA_methylase_N6_adenine_CS"/>
</dbReference>
<protein>
    <recommendedName>
        <fullName evidence="4">DNA methylase N-4/N-6 domain-containing protein</fullName>
    </recommendedName>
</protein>
<dbReference type="AlphaFoldDB" id="A0A382J9Q1"/>
<dbReference type="GO" id="GO:0003677">
    <property type="term" value="F:DNA binding"/>
    <property type="evidence" value="ECO:0007669"/>
    <property type="project" value="InterPro"/>
</dbReference>
<evidence type="ECO:0000256" key="1">
    <source>
        <dbReference type="ARBA" id="ARBA00006594"/>
    </source>
</evidence>
<proteinExistence type="inferred from homology"/>
<keyword evidence="3" id="KW-0808">Transferase</keyword>
<gene>
    <name evidence="5" type="ORF">METZ01_LOCUS261480</name>
</gene>
<dbReference type="SUPFAM" id="SSF53335">
    <property type="entry name" value="S-adenosyl-L-methionine-dependent methyltransferases"/>
    <property type="match status" value="1"/>
</dbReference>
<keyword evidence="2" id="KW-0489">Methyltransferase</keyword>
<comment type="similarity">
    <text evidence="1">Belongs to the N(4)/N(6)-methyltransferase family.</text>
</comment>
<name>A0A382J9Q1_9ZZZZ</name>
<dbReference type="GO" id="GO:0008170">
    <property type="term" value="F:N-methyltransferase activity"/>
    <property type="evidence" value="ECO:0007669"/>
    <property type="project" value="InterPro"/>
</dbReference>
<dbReference type="Pfam" id="PF01555">
    <property type="entry name" value="N6_N4_Mtase"/>
    <property type="match status" value="1"/>
</dbReference>
<sequence length="250" mass="28137">MDDDSDFLKQRLNELKVLIPEAFDGHDLVPSALLSSLGIDTDDSETMSREKFGLTWNGRRKAASAANLASSFSLSHDIEQSVNIGETNSIFIHGENLDVLKNLGSYHGKIKMIYLDPPYNTGNDFIYEDDFSTPLERYLTVTGQISSDGHKVSTNVETSGRFHSDWLSFIYPRLLLCRPLLQKNGIICISIDDTEVANLRMVMNEIFGEENFVSSMVWEGTNKNDSRLISNNHDYVLVYAKNKSALRELA</sequence>
<dbReference type="PROSITE" id="PS00092">
    <property type="entry name" value="N6_MTASE"/>
    <property type="match status" value="1"/>
</dbReference>
<evidence type="ECO:0000256" key="3">
    <source>
        <dbReference type="ARBA" id="ARBA00022679"/>
    </source>
</evidence>
<evidence type="ECO:0000259" key="4">
    <source>
        <dbReference type="Pfam" id="PF01555"/>
    </source>
</evidence>
<reference evidence="5" key="1">
    <citation type="submission" date="2018-05" db="EMBL/GenBank/DDBJ databases">
        <authorList>
            <person name="Lanie J.A."/>
            <person name="Ng W.-L."/>
            <person name="Kazmierczak K.M."/>
            <person name="Andrzejewski T.M."/>
            <person name="Davidsen T.M."/>
            <person name="Wayne K.J."/>
            <person name="Tettelin H."/>
            <person name="Glass J.I."/>
            <person name="Rusch D."/>
            <person name="Podicherti R."/>
            <person name="Tsui H.-C.T."/>
            <person name="Winkler M.E."/>
        </authorList>
    </citation>
    <scope>NUCLEOTIDE SEQUENCE</scope>
</reference>